<name>G8EY41_9CAUD</name>
<sequence length="293" mass="33393">MPQRKLVGKSGVTPCKHFLLDKLIGRECGVFTNSGFMRSYNIIDLTAGDGVAPNGEFSKRCSPGIALGHIDWLNEKSVVGDFRYMAIEKQPETYEKLVSNCDQRIGQSWARAKGESIYTAKNKNCTIELINGDSTEIVYPLLENNYGKNDGVFIYNDPNHVKDWCITRDMLVTLPPLTTSLSTLGCNVGGLKRLSRETRQQWFERVDLVTRFLMKDWHDACLFSLGGADQWAYLITAPARWRDKVTAECLNAAKKVEGRVVDPEIFWYRQNRDSFKRLQDYLFLTKKENEVAV</sequence>
<reference evidence="1 2" key="1">
    <citation type="submission" date="2010-12" db="EMBL/GenBank/DDBJ databases">
        <title>The Genome Sequence of Synechococcus phage S-CAM8 0608SB47.</title>
        <authorList>
            <consortium name="The Broad Institute Genome Sequencing Platform"/>
            <person name="Henn M.R."/>
            <person name="Martiny J."/>
            <person name="Weihe C."/>
            <person name="Levin J."/>
            <person name="Malboeuf C."/>
            <person name="Casali M."/>
            <person name="Russ C."/>
            <person name="Lennon N."/>
            <person name="Chapman S.B."/>
            <person name="Erlich R."/>
            <person name="Young S.K."/>
            <person name="Yandava C."/>
            <person name="Zeng Q."/>
            <person name="Alvarado L."/>
            <person name="Anderson S."/>
            <person name="Berlin A."/>
            <person name="Chen Z."/>
            <person name="Freedman E."/>
            <person name="Gellesch M."/>
            <person name="Goldberg J."/>
            <person name="Green L."/>
            <person name="Griggs A."/>
            <person name="Gujja S."/>
            <person name="Heilman E.R."/>
            <person name="Heiman D."/>
            <person name="Hollinger A."/>
            <person name="Howarth C."/>
            <person name="Larson L."/>
            <person name="Mehta T."/>
            <person name="Pearson M."/>
            <person name="Roberts A."/>
            <person name="Ryan E."/>
            <person name="Saif S."/>
            <person name="Shea T."/>
            <person name="Shenoy N."/>
            <person name="Sisk P."/>
            <person name="Stolte C."/>
            <person name="Sykes S."/>
            <person name="White J."/>
            <person name="Haas B."/>
            <person name="Nusbaum C."/>
            <person name="Birren B."/>
        </authorList>
    </citation>
    <scope>NUCLEOTIDE SEQUENCE [LARGE SCALE GENOMIC DNA]</scope>
    <source>
        <strain evidence="1 2">0608SB47</strain>
    </source>
</reference>
<evidence type="ECO:0000313" key="2">
    <source>
        <dbReference type="Proteomes" id="UP000297591"/>
    </source>
</evidence>
<evidence type="ECO:0000313" key="1">
    <source>
        <dbReference type="EMBL" id="AET72731.1"/>
    </source>
</evidence>
<dbReference type="Proteomes" id="UP000297591">
    <property type="component" value="Segment"/>
</dbReference>
<gene>
    <name evidence="1" type="ORF">SXFG_00182</name>
</gene>
<protein>
    <submittedName>
        <fullName evidence="1">Uncharacterized protein</fullName>
    </submittedName>
</protein>
<accession>G8EY41</accession>
<proteinExistence type="predicted"/>
<organism evidence="1 2">
    <name type="scientific">Synechococcus phage S-CAM8</name>
    <dbReference type="NCBI Taxonomy" id="754038"/>
    <lineage>
        <taxon>Viruses</taxon>
        <taxon>Duplodnaviria</taxon>
        <taxon>Heunggongvirae</taxon>
        <taxon>Uroviricota</taxon>
        <taxon>Caudoviricetes</taxon>
        <taxon>Pantevenvirales</taxon>
        <taxon>Kyanoviridae</taxon>
        <taxon>Neritesvirus</taxon>
        <taxon>Neritesvirus scam8</taxon>
    </lineage>
</organism>
<dbReference type="EMBL" id="JF974299">
    <property type="protein sequence ID" value="AET72731.1"/>
    <property type="molecule type" value="Genomic_DNA"/>
</dbReference>